<comment type="subcellular location">
    <subcellularLocation>
        <location evidence="2">Membrane</location>
        <topology evidence="2">Single-pass membrane protein</topology>
    </subcellularLocation>
</comment>
<keyword evidence="9" id="KW-0349">Heme</keyword>
<evidence type="ECO:0000256" key="1">
    <source>
        <dbReference type="ARBA" id="ARBA00001971"/>
    </source>
</evidence>
<dbReference type="PROSITE" id="PS51387">
    <property type="entry name" value="FAD_PCMH"/>
    <property type="match status" value="1"/>
</dbReference>
<dbReference type="CDD" id="cd11041">
    <property type="entry name" value="CYP503A1-like"/>
    <property type="match status" value="1"/>
</dbReference>
<keyword evidence="8" id="KW-0503">Monooxygenase</keyword>
<keyword evidence="6" id="KW-0560">Oxidoreductase</keyword>
<dbReference type="Pfam" id="PF00067">
    <property type="entry name" value="p450"/>
    <property type="match status" value="1"/>
</dbReference>
<dbReference type="AlphaFoldDB" id="A0AAN6UDT3"/>
<evidence type="ECO:0000256" key="3">
    <source>
        <dbReference type="ARBA" id="ARBA00005466"/>
    </source>
</evidence>
<dbReference type="InterPro" id="IPR036396">
    <property type="entry name" value="Cyt_P450_sf"/>
</dbReference>
<dbReference type="InterPro" id="IPR006094">
    <property type="entry name" value="Oxid_FAD_bind_N"/>
</dbReference>
<dbReference type="InterPro" id="IPR002403">
    <property type="entry name" value="Cyt_P450_E_grp-IV"/>
</dbReference>
<keyword evidence="5 9" id="KW-0479">Metal-binding</keyword>
<dbReference type="Pfam" id="PF08031">
    <property type="entry name" value="BBE"/>
    <property type="match status" value="1"/>
</dbReference>
<feature type="binding site" description="axial binding residue" evidence="9">
    <location>
        <position position="453"/>
    </location>
    <ligand>
        <name>heme</name>
        <dbReference type="ChEBI" id="CHEBI:30413"/>
    </ligand>
    <ligandPart>
        <name>Fe</name>
        <dbReference type="ChEBI" id="CHEBI:18248"/>
    </ligandPart>
</feature>
<dbReference type="InterPro" id="IPR016166">
    <property type="entry name" value="FAD-bd_PCMH"/>
</dbReference>
<evidence type="ECO:0000256" key="7">
    <source>
        <dbReference type="ARBA" id="ARBA00023004"/>
    </source>
</evidence>
<organism evidence="11 12">
    <name type="scientific">Trichocladium antarcticum</name>
    <dbReference type="NCBI Taxonomy" id="1450529"/>
    <lineage>
        <taxon>Eukaryota</taxon>
        <taxon>Fungi</taxon>
        <taxon>Dikarya</taxon>
        <taxon>Ascomycota</taxon>
        <taxon>Pezizomycotina</taxon>
        <taxon>Sordariomycetes</taxon>
        <taxon>Sordariomycetidae</taxon>
        <taxon>Sordariales</taxon>
        <taxon>Chaetomiaceae</taxon>
        <taxon>Trichocladium</taxon>
    </lineage>
</organism>
<dbReference type="PANTHER" id="PTHR46206:SF6">
    <property type="entry name" value="CYTOCHROME P450 MONOOXYGENASE AN1598-RELATED"/>
    <property type="match status" value="1"/>
</dbReference>
<dbReference type="PROSITE" id="PS00086">
    <property type="entry name" value="CYTOCHROME_P450"/>
    <property type="match status" value="1"/>
</dbReference>
<evidence type="ECO:0000313" key="12">
    <source>
        <dbReference type="Proteomes" id="UP001304895"/>
    </source>
</evidence>
<dbReference type="GO" id="GO:0004497">
    <property type="term" value="F:monooxygenase activity"/>
    <property type="evidence" value="ECO:0007669"/>
    <property type="project" value="UniProtKB-KW"/>
</dbReference>
<accession>A0AAN6UDT3</accession>
<dbReference type="PRINTS" id="PR00465">
    <property type="entry name" value="EP450IV"/>
</dbReference>
<feature type="domain" description="FAD-binding PCMH-type" evidence="10">
    <location>
        <begin position="631"/>
        <end position="814"/>
    </location>
</feature>
<dbReference type="EMBL" id="MU853431">
    <property type="protein sequence ID" value="KAK4130810.1"/>
    <property type="molecule type" value="Genomic_DNA"/>
</dbReference>
<dbReference type="GO" id="GO:0016020">
    <property type="term" value="C:membrane"/>
    <property type="evidence" value="ECO:0007669"/>
    <property type="project" value="UniProtKB-SubCell"/>
</dbReference>
<keyword evidence="12" id="KW-1185">Reference proteome</keyword>
<dbReference type="GO" id="GO:0005506">
    <property type="term" value="F:iron ion binding"/>
    <property type="evidence" value="ECO:0007669"/>
    <property type="project" value="InterPro"/>
</dbReference>
<dbReference type="InterPro" id="IPR001128">
    <property type="entry name" value="Cyt_P450"/>
</dbReference>
<evidence type="ECO:0000313" key="11">
    <source>
        <dbReference type="EMBL" id="KAK4130810.1"/>
    </source>
</evidence>
<dbReference type="InterPro" id="IPR036318">
    <property type="entry name" value="FAD-bd_PCMH-like_sf"/>
</dbReference>
<proteinExistence type="inferred from homology"/>
<evidence type="ECO:0000256" key="4">
    <source>
        <dbReference type="ARBA" id="ARBA00010617"/>
    </source>
</evidence>
<evidence type="ECO:0000256" key="9">
    <source>
        <dbReference type="PIRSR" id="PIRSR602403-1"/>
    </source>
</evidence>
<dbReference type="GO" id="GO:0071949">
    <property type="term" value="F:FAD binding"/>
    <property type="evidence" value="ECO:0007669"/>
    <property type="project" value="InterPro"/>
</dbReference>
<comment type="caution">
    <text evidence="11">The sequence shown here is derived from an EMBL/GenBank/DDBJ whole genome shotgun (WGS) entry which is preliminary data.</text>
</comment>
<evidence type="ECO:0000256" key="8">
    <source>
        <dbReference type="ARBA" id="ARBA00023033"/>
    </source>
</evidence>
<dbReference type="PANTHER" id="PTHR46206">
    <property type="entry name" value="CYTOCHROME P450"/>
    <property type="match status" value="1"/>
</dbReference>
<protein>
    <submittedName>
        <fullName evidence="11">Cytochrome P450</fullName>
    </submittedName>
</protein>
<name>A0AAN6UDT3_9PEZI</name>
<dbReference type="Gene3D" id="3.30.465.10">
    <property type="match status" value="2"/>
</dbReference>
<dbReference type="SUPFAM" id="SSF48264">
    <property type="entry name" value="Cytochrome P450"/>
    <property type="match status" value="1"/>
</dbReference>
<comment type="similarity">
    <text evidence="4">Belongs to the cytochrome P450 family.</text>
</comment>
<dbReference type="InterPro" id="IPR012951">
    <property type="entry name" value="BBE"/>
</dbReference>
<dbReference type="InterPro" id="IPR017972">
    <property type="entry name" value="Cyt_P450_CS"/>
</dbReference>
<evidence type="ECO:0000259" key="10">
    <source>
        <dbReference type="PROSITE" id="PS51387"/>
    </source>
</evidence>
<dbReference type="Pfam" id="PF01565">
    <property type="entry name" value="FAD_binding_4"/>
    <property type="match status" value="1"/>
</dbReference>
<keyword evidence="7 9" id="KW-0408">Iron</keyword>
<dbReference type="GO" id="GO:0020037">
    <property type="term" value="F:heme binding"/>
    <property type="evidence" value="ECO:0007669"/>
    <property type="project" value="InterPro"/>
</dbReference>
<evidence type="ECO:0000256" key="2">
    <source>
        <dbReference type="ARBA" id="ARBA00004167"/>
    </source>
</evidence>
<reference evidence="11" key="1">
    <citation type="journal article" date="2023" name="Mol. Phylogenet. Evol.">
        <title>Genome-scale phylogeny and comparative genomics of the fungal order Sordariales.</title>
        <authorList>
            <person name="Hensen N."/>
            <person name="Bonometti L."/>
            <person name="Westerberg I."/>
            <person name="Brannstrom I.O."/>
            <person name="Guillou S."/>
            <person name="Cros-Aarteil S."/>
            <person name="Calhoun S."/>
            <person name="Haridas S."/>
            <person name="Kuo A."/>
            <person name="Mondo S."/>
            <person name="Pangilinan J."/>
            <person name="Riley R."/>
            <person name="LaButti K."/>
            <person name="Andreopoulos B."/>
            <person name="Lipzen A."/>
            <person name="Chen C."/>
            <person name="Yan M."/>
            <person name="Daum C."/>
            <person name="Ng V."/>
            <person name="Clum A."/>
            <person name="Steindorff A."/>
            <person name="Ohm R.A."/>
            <person name="Martin F."/>
            <person name="Silar P."/>
            <person name="Natvig D.O."/>
            <person name="Lalanne C."/>
            <person name="Gautier V."/>
            <person name="Ament-Velasquez S.L."/>
            <person name="Kruys A."/>
            <person name="Hutchinson M.I."/>
            <person name="Powell A.J."/>
            <person name="Barry K."/>
            <person name="Miller A.N."/>
            <person name="Grigoriev I.V."/>
            <person name="Debuchy R."/>
            <person name="Gladieux P."/>
            <person name="Hiltunen Thoren M."/>
            <person name="Johannesson H."/>
        </authorList>
    </citation>
    <scope>NUCLEOTIDE SEQUENCE</scope>
    <source>
        <strain evidence="11">CBS 123565</strain>
    </source>
</reference>
<dbReference type="Proteomes" id="UP001304895">
    <property type="component" value="Unassembled WGS sequence"/>
</dbReference>
<evidence type="ECO:0000256" key="6">
    <source>
        <dbReference type="ARBA" id="ARBA00023002"/>
    </source>
</evidence>
<sequence>MTAFYFSAESPWSPYVAVAVVASALVVKRLAKGSGGGLDHIPKLEFEDGDNSTDRYIRDTGVLLHRGYLKYSKHGIPFQIRNPVDPDHPQVILPLKYLAEVKSAPQERLSFPLYSQQAFLLNHVQAPQQSDIAAHIVRTDLTKSLGVLMEGIQNEVDIGLASQLPQCPDWTPFSPYMALAYTISKAMARMLGGTELSTNEEWVAMHVQMAMVAHKAAQEIRKQYPRRLRWLARWNHAGSRAVLASRRRVAEILEPILDKQRRASGNTGSGEPGAVQWSLAASAASGQTRTALQIADDFLFLGIASIHTSSATSLSILYDLLDKPDAAAEILGEIQDLHSRCPGGRWTREALNQLEKLDSFMAESFRFRLAGRVTIQRSTVTDYVFKDGLRLPKHTQFAVATHELNHDGDVHENPDVFDPWRFLKMRRAGDPNKHHFAYVSDQSINFGAGTHACPGRYLVSYEIKLILIHLLTRYDIKWPEGHSRPPNIEHDFSSIPNPTATCRLNHEMPTARPGSLALLCICLSIFAPKASGVATEADWHELERQLAGRLHAATPLARPCFATYHGQAVSADHGQCAVVESNYLNASFRADRYAGFHYLQGDGCISDPADQCHLDPGNPEASPAAGSRCRQGLVSRRYVDISSAEDARAAFRFARRTGTPLSIKASGHDYINRNSLRGSLALWTRNLGNMTYHPSFQPRGVGNPGPVQAVTFGAGVSSDEAQAFAGHHNVTLVGPSAPGIAVVGGWTLFGGHSVLSPTLGLGADRVLEMEIVTPDGRRRRCNQGANADLFWALRGAGAGAFGLVLSVTVQVEPAMATTLVLLSFPPTAENQPPFISLLINNTREWSTSGWGGPMTSSSVALVSLRQDEHAATKAMAPVAEYVRGQNGTVLIQQFPTFPDFYAQYIVGSSTNLATGALITIRVLPRRFHDKARGKAQLEGFLSRRAIRGQTPYIFLTAPAQYNHTAGSTSMHPAWRDSYWLAGFATAYAWNATVAERRARARQIQQLSADLQRLAPDGATYTNEANPWEKNWQREFWGTANYARLLAVKARYDPHGLLRCWRCVGFEDAWIHTDPAFACMGAFDGLV</sequence>
<dbReference type="GO" id="GO:0016705">
    <property type="term" value="F:oxidoreductase activity, acting on paired donors, with incorporation or reduction of molecular oxygen"/>
    <property type="evidence" value="ECO:0007669"/>
    <property type="project" value="InterPro"/>
</dbReference>
<comment type="similarity">
    <text evidence="3">Belongs to the oxygen-dependent FAD-linked oxidoreductase family.</text>
</comment>
<comment type="cofactor">
    <cofactor evidence="1 9">
        <name>heme</name>
        <dbReference type="ChEBI" id="CHEBI:30413"/>
    </cofactor>
</comment>
<dbReference type="SUPFAM" id="SSF56176">
    <property type="entry name" value="FAD-binding/transporter-associated domain-like"/>
    <property type="match status" value="1"/>
</dbReference>
<dbReference type="InterPro" id="IPR016169">
    <property type="entry name" value="FAD-bd_PCMH_sub2"/>
</dbReference>
<evidence type="ECO:0000256" key="5">
    <source>
        <dbReference type="ARBA" id="ARBA00022723"/>
    </source>
</evidence>
<dbReference type="Gene3D" id="1.10.630.10">
    <property type="entry name" value="Cytochrome P450"/>
    <property type="match status" value="1"/>
</dbReference>
<gene>
    <name evidence="11" type="ORF">BT67DRAFT_410077</name>
</gene>
<reference evidence="11" key="2">
    <citation type="submission" date="2023-05" db="EMBL/GenBank/DDBJ databases">
        <authorList>
            <consortium name="Lawrence Berkeley National Laboratory"/>
            <person name="Steindorff A."/>
            <person name="Hensen N."/>
            <person name="Bonometti L."/>
            <person name="Westerberg I."/>
            <person name="Brannstrom I.O."/>
            <person name="Guillou S."/>
            <person name="Cros-Aarteil S."/>
            <person name="Calhoun S."/>
            <person name="Haridas S."/>
            <person name="Kuo A."/>
            <person name="Mondo S."/>
            <person name="Pangilinan J."/>
            <person name="Riley R."/>
            <person name="Labutti K."/>
            <person name="Andreopoulos B."/>
            <person name="Lipzen A."/>
            <person name="Chen C."/>
            <person name="Yanf M."/>
            <person name="Daum C."/>
            <person name="Ng V."/>
            <person name="Clum A."/>
            <person name="Ohm R."/>
            <person name="Martin F."/>
            <person name="Silar P."/>
            <person name="Natvig D."/>
            <person name="Lalanne C."/>
            <person name="Gautier V."/>
            <person name="Ament-Velasquez S.L."/>
            <person name="Kruys A."/>
            <person name="Hutchinson M.I."/>
            <person name="Powell A.J."/>
            <person name="Barry K."/>
            <person name="Miller A.N."/>
            <person name="Grigoriev I.V."/>
            <person name="Debuchy R."/>
            <person name="Gladieux P."/>
            <person name="Thoren M.H."/>
            <person name="Johannesson H."/>
        </authorList>
    </citation>
    <scope>NUCLEOTIDE SEQUENCE</scope>
    <source>
        <strain evidence="11">CBS 123565</strain>
    </source>
</reference>